<name>A0ABX2IJW8_9RHOO</name>
<dbReference type="SMART" id="SM00345">
    <property type="entry name" value="HTH_GNTR"/>
    <property type="match status" value="1"/>
</dbReference>
<comment type="caution">
    <text evidence="5">The sequence shown here is derived from an EMBL/GenBank/DDBJ whole genome shotgun (WGS) entry which is preliminary data.</text>
</comment>
<dbReference type="EMBL" id="JABCSC020000005">
    <property type="protein sequence ID" value="NSL56777.1"/>
    <property type="molecule type" value="Genomic_DNA"/>
</dbReference>
<evidence type="ECO:0000313" key="5">
    <source>
        <dbReference type="EMBL" id="NSL56777.1"/>
    </source>
</evidence>
<dbReference type="Gene3D" id="1.20.120.530">
    <property type="entry name" value="GntR ligand-binding domain-like"/>
    <property type="match status" value="1"/>
</dbReference>
<dbReference type="Pfam" id="PF07729">
    <property type="entry name" value="FCD"/>
    <property type="match status" value="1"/>
</dbReference>
<keyword evidence="1" id="KW-0805">Transcription regulation</keyword>
<dbReference type="SUPFAM" id="SSF46785">
    <property type="entry name" value="Winged helix' DNA-binding domain"/>
    <property type="match status" value="1"/>
</dbReference>
<protein>
    <submittedName>
        <fullName evidence="5">GntR family transcriptional regulator</fullName>
    </submittedName>
</protein>
<evidence type="ECO:0000313" key="6">
    <source>
        <dbReference type="Proteomes" id="UP000778523"/>
    </source>
</evidence>
<dbReference type="InterPro" id="IPR036388">
    <property type="entry name" value="WH-like_DNA-bd_sf"/>
</dbReference>
<dbReference type="InterPro" id="IPR011711">
    <property type="entry name" value="GntR_C"/>
</dbReference>
<accession>A0ABX2IJW8</accession>
<dbReference type="InterPro" id="IPR000524">
    <property type="entry name" value="Tscrpt_reg_HTH_GntR"/>
</dbReference>
<keyword evidence="2" id="KW-0238">DNA-binding</keyword>
<dbReference type="Gene3D" id="1.10.10.10">
    <property type="entry name" value="Winged helix-like DNA-binding domain superfamily/Winged helix DNA-binding domain"/>
    <property type="match status" value="1"/>
</dbReference>
<dbReference type="InterPro" id="IPR008920">
    <property type="entry name" value="TF_FadR/GntR_C"/>
</dbReference>
<dbReference type="SMART" id="SM00895">
    <property type="entry name" value="FCD"/>
    <property type="match status" value="1"/>
</dbReference>
<dbReference type="RefSeq" id="WP_170023075.1">
    <property type="nucleotide sequence ID" value="NZ_JABCSC020000005.1"/>
</dbReference>
<evidence type="ECO:0000256" key="3">
    <source>
        <dbReference type="ARBA" id="ARBA00023163"/>
    </source>
</evidence>
<sequence>MKSIPQRAASIGAQLHQALRDAIVRAELKPGTALSEAEIAVRYTVSRQPVREAFIRLAQEDLVEIRPQRGTYVKRIVMADVLDARFVREAIEVAVAREAALKADEPAIERLRATLRAQGAASGNAEFLAADEAMHHEIALIAGREAAWRVVDQVKAQMDRVRYLSYTNVSPAERLIAQHGEIVEAIAAHDADAAEAAVRTHMAEILLQLPQLAAQYPEMFEF</sequence>
<gene>
    <name evidence="5" type="ORF">HJ583_017230</name>
</gene>
<dbReference type="PANTHER" id="PTHR43537">
    <property type="entry name" value="TRANSCRIPTIONAL REGULATOR, GNTR FAMILY"/>
    <property type="match status" value="1"/>
</dbReference>
<dbReference type="CDD" id="cd07377">
    <property type="entry name" value="WHTH_GntR"/>
    <property type="match status" value="1"/>
</dbReference>
<dbReference type="PROSITE" id="PS50949">
    <property type="entry name" value="HTH_GNTR"/>
    <property type="match status" value="1"/>
</dbReference>
<keyword evidence="6" id="KW-1185">Reference proteome</keyword>
<dbReference type="Proteomes" id="UP000778523">
    <property type="component" value="Unassembled WGS sequence"/>
</dbReference>
<dbReference type="Pfam" id="PF00392">
    <property type="entry name" value="GntR"/>
    <property type="match status" value="1"/>
</dbReference>
<feature type="domain" description="HTH gntR-type" evidence="4">
    <location>
        <begin position="9"/>
        <end position="76"/>
    </location>
</feature>
<organism evidence="5 6">
    <name type="scientific">Uliginosibacterium aquaticum</name>
    <dbReference type="NCBI Taxonomy" id="2731212"/>
    <lineage>
        <taxon>Bacteria</taxon>
        <taxon>Pseudomonadati</taxon>
        <taxon>Pseudomonadota</taxon>
        <taxon>Betaproteobacteria</taxon>
        <taxon>Rhodocyclales</taxon>
        <taxon>Zoogloeaceae</taxon>
        <taxon>Uliginosibacterium</taxon>
    </lineage>
</organism>
<evidence type="ECO:0000259" key="4">
    <source>
        <dbReference type="PROSITE" id="PS50949"/>
    </source>
</evidence>
<evidence type="ECO:0000256" key="2">
    <source>
        <dbReference type="ARBA" id="ARBA00023125"/>
    </source>
</evidence>
<dbReference type="PANTHER" id="PTHR43537:SF6">
    <property type="entry name" value="HTH-TYPE TRANSCRIPTIONAL REPRESSOR RSPR"/>
    <property type="match status" value="1"/>
</dbReference>
<dbReference type="SUPFAM" id="SSF48008">
    <property type="entry name" value="GntR ligand-binding domain-like"/>
    <property type="match status" value="1"/>
</dbReference>
<dbReference type="InterPro" id="IPR036390">
    <property type="entry name" value="WH_DNA-bd_sf"/>
</dbReference>
<proteinExistence type="predicted"/>
<evidence type="ECO:0000256" key="1">
    <source>
        <dbReference type="ARBA" id="ARBA00023015"/>
    </source>
</evidence>
<reference evidence="5 6" key="1">
    <citation type="submission" date="2020-06" db="EMBL/GenBank/DDBJ databases">
        <title>Draft genome of Uliginosibacterium sp. IMCC34675.</title>
        <authorList>
            <person name="Song J."/>
        </authorList>
    </citation>
    <scope>NUCLEOTIDE SEQUENCE [LARGE SCALE GENOMIC DNA]</scope>
    <source>
        <strain evidence="5 6">IMCC34675</strain>
    </source>
</reference>
<keyword evidence="3" id="KW-0804">Transcription</keyword>